<comment type="caution">
    <text evidence="1">The sequence shown here is derived from an EMBL/GenBank/DDBJ whole genome shotgun (WGS) entry which is preliminary data.</text>
</comment>
<dbReference type="Proteomes" id="UP000624041">
    <property type="component" value="Unassembled WGS sequence"/>
</dbReference>
<gene>
    <name evidence="1" type="ORF">GCM10007971_22310</name>
</gene>
<dbReference type="InterPro" id="IPR053745">
    <property type="entry name" value="Viral_Tail_Comp_sf"/>
</dbReference>
<reference evidence="1" key="1">
    <citation type="journal article" date="2014" name="Int. J. Syst. Evol. Microbiol.">
        <title>Complete genome sequence of Corynebacterium casei LMG S-19264T (=DSM 44701T), isolated from a smear-ripened cheese.</title>
        <authorList>
            <consortium name="US DOE Joint Genome Institute (JGI-PGF)"/>
            <person name="Walter F."/>
            <person name="Albersmeier A."/>
            <person name="Kalinowski J."/>
            <person name="Ruckert C."/>
        </authorList>
    </citation>
    <scope>NUCLEOTIDE SEQUENCE</scope>
    <source>
        <strain evidence="1">JCM 17251</strain>
    </source>
</reference>
<dbReference type="Gene3D" id="3.30.2000.30">
    <property type="match status" value="1"/>
</dbReference>
<dbReference type="AlphaFoldDB" id="A0A918D2G4"/>
<protein>
    <recommendedName>
        <fullName evidence="3">DUF3168 domain-containing protein</fullName>
    </recommendedName>
</protein>
<dbReference type="InterPro" id="IPR021508">
    <property type="entry name" value="Gp17-like"/>
</dbReference>
<proteinExistence type="predicted"/>
<evidence type="ECO:0008006" key="3">
    <source>
        <dbReference type="Google" id="ProtNLM"/>
    </source>
</evidence>
<evidence type="ECO:0000313" key="2">
    <source>
        <dbReference type="Proteomes" id="UP000624041"/>
    </source>
</evidence>
<accession>A0A918D2G4</accession>
<keyword evidence="2" id="KW-1185">Reference proteome</keyword>
<dbReference type="EMBL" id="BMOS01000014">
    <property type="protein sequence ID" value="GGN59317.1"/>
    <property type="molecule type" value="Genomic_DNA"/>
</dbReference>
<evidence type="ECO:0000313" key="1">
    <source>
        <dbReference type="EMBL" id="GGN59317.1"/>
    </source>
</evidence>
<sequence length="131" mass="14998">MTTDLGNYDAQAELLSALRNDEELATLSKGGFHNLVAKQDAPFPRIVYSQLNNRPTVYADGEEVRATVNFQVSIFTDSESIIHEKAMIKAVDRIMKSLEYGKYDHQPLFETDTKLYHVALRYEKNFYGDDE</sequence>
<organism evidence="1 2">
    <name type="scientific">Oceanobacillus indicireducens</name>
    <dbReference type="NCBI Taxonomy" id="1004261"/>
    <lineage>
        <taxon>Bacteria</taxon>
        <taxon>Bacillati</taxon>
        <taxon>Bacillota</taxon>
        <taxon>Bacilli</taxon>
        <taxon>Bacillales</taxon>
        <taxon>Bacillaceae</taxon>
        <taxon>Oceanobacillus</taxon>
    </lineage>
</organism>
<dbReference type="Pfam" id="PF11367">
    <property type="entry name" value="Tail_completion_gp17"/>
    <property type="match status" value="1"/>
</dbReference>
<dbReference type="RefSeq" id="WP_188857339.1">
    <property type="nucleotide sequence ID" value="NZ_BMOS01000014.1"/>
</dbReference>
<reference evidence="1" key="2">
    <citation type="submission" date="2020-09" db="EMBL/GenBank/DDBJ databases">
        <authorList>
            <person name="Sun Q."/>
            <person name="Ohkuma M."/>
        </authorList>
    </citation>
    <scope>NUCLEOTIDE SEQUENCE</scope>
    <source>
        <strain evidence="1">JCM 17251</strain>
    </source>
</reference>
<name>A0A918D2G4_9BACI</name>